<dbReference type="Pfam" id="PF09424">
    <property type="entry name" value="YqeY"/>
    <property type="match status" value="1"/>
</dbReference>
<dbReference type="InterPro" id="IPR023168">
    <property type="entry name" value="GatB_Yqey_C_2"/>
</dbReference>
<reference evidence="1 2" key="1">
    <citation type="journal article" date="2015" name="Genome Announc.">
        <title>Complete Genome of Geobacter pickeringii G13T, a Metal-Reducing Isolate from Sedimentary Kaolin Deposits.</title>
        <authorList>
            <person name="Badalamenti J.P."/>
            <person name="Bond D.R."/>
        </authorList>
    </citation>
    <scope>NUCLEOTIDE SEQUENCE [LARGE SCALE GENOMIC DNA]</scope>
    <source>
        <strain evidence="1 2">G13</strain>
    </source>
</reference>
<dbReference type="HOGENOM" id="CLU_079430_2_1_7"/>
<dbReference type="STRING" id="345632.GPICK_02255"/>
<dbReference type="Gene3D" id="1.10.10.410">
    <property type="match status" value="1"/>
</dbReference>
<name>A0A0B5BE80_9BACT</name>
<dbReference type="EMBL" id="CP009788">
    <property type="protein sequence ID" value="AJE02356.1"/>
    <property type="molecule type" value="Genomic_DNA"/>
</dbReference>
<dbReference type="AlphaFoldDB" id="A0A0B5BE80"/>
<evidence type="ECO:0000313" key="2">
    <source>
        <dbReference type="Proteomes" id="UP000057609"/>
    </source>
</evidence>
<keyword evidence="2" id="KW-1185">Reference proteome</keyword>
<dbReference type="Proteomes" id="UP000057609">
    <property type="component" value="Chromosome"/>
</dbReference>
<organism evidence="1 2">
    <name type="scientific">Geobacter pickeringii</name>
    <dbReference type="NCBI Taxonomy" id="345632"/>
    <lineage>
        <taxon>Bacteria</taxon>
        <taxon>Pseudomonadati</taxon>
        <taxon>Thermodesulfobacteriota</taxon>
        <taxon>Desulfuromonadia</taxon>
        <taxon>Geobacterales</taxon>
        <taxon>Geobacteraceae</taxon>
        <taxon>Geobacter</taxon>
    </lineage>
</organism>
<accession>A0A0B5BE80</accession>
<dbReference type="RefSeq" id="WP_039740158.1">
    <property type="nucleotide sequence ID" value="NZ_CP009788.1"/>
</dbReference>
<sequence length="147" mass="16585">MLLRDRLNEEMKGAMRARDEVRLSAIRLVRSTVKNREIEVKHELSDQEITEVVSTLVKQRRESIRLFSEAGRTDLVEKEERELALLLEFLPQQLTREEVEALVVAAIAESGAQGARDMGKVMKVLMPRVAGKADGSMISTLVKEKLA</sequence>
<dbReference type="Gene3D" id="1.10.1510.10">
    <property type="entry name" value="Uncharacterised protein YqeY/AIM41 PF09424, N-terminal domain"/>
    <property type="match status" value="1"/>
</dbReference>
<dbReference type="GO" id="GO:0016884">
    <property type="term" value="F:carbon-nitrogen ligase activity, with glutamine as amido-N-donor"/>
    <property type="evidence" value="ECO:0007669"/>
    <property type="project" value="InterPro"/>
</dbReference>
<dbReference type="InterPro" id="IPR019004">
    <property type="entry name" value="YqeY/Aim41"/>
</dbReference>
<proteinExistence type="predicted"/>
<dbReference type="InterPro" id="IPR003789">
    <property type="entry name" value="Asn/Gln_tRNA_amidoTrase-B-like"/>
</dbReference>
<gene>
    <name evidence="1" type="ORF">GPICK_02255</name>
</gene>
<keyword evidence="1" id="KW-0808">Transferase</keyword>
<dbReference type="PANTHER" id="PTHR28055:SF1">
    <property type="entry name" value="ALTERED INHERITANCE OF MITOCHONDRIA PROTEIN 41, MITOCHONDRIAL"/>
    <property type="match status" value="1"/>
</dbReference>
<dbReference type="PANTHER" id="PTHR28055">
    <property type="entry name" value="ALTERED INHERITANCE OF MITOCHONDRIA PROTEIN 41, MITOCHONDRIAL"/>
    <property type="match status" value="1"/>
</dbReference>
<dbReference type="KEGG" id="gpi:GPICK_02255"/>
<dbReference type="GO" id="GO:0016740">
    <property type="term" value="F:transferase activity"/>
    <property type="evidence" value="ECO:0007669"/>
    <property type="project" value="UniProtKB-KW"/>
</dbReference>
<dbReference type="SUPFAM" id="SSF89095">
    <property type="entry name" value="GatB/YqeY motif"/>
    <property type="match status" value="1"/>
</dbReference>
<dbReference type="InterPro" id="IPR042184">
    <property type="entry name" value="YqeY/Aim41_N"/>
</dbReference>
<protein>
    <submittedName>
        <fullName evidence="1">Glutamyl-tRNA amidotransferase</fullName>
    </submittedName>
</protein>
<evidence type="ECO:0000313" key="1">
    <source>
        <dbReference type="EMBL" id="AJE02356.1"/>
    </source>
</evidence>